<evidence type="ECO:0000313" key="4">
    <source>
        <dbReference type="Proteomes" id="UP000010798"/>
    </source>
</evidence>
<dbReference type="EMBL" id="CP003364">
    <property type="protein sequence ID" value="AGA28449.1"/>
    <property type="molecule type" value="Genomic_DNA"/>
</dbReference>
<dbReference type="HOGENOM" id="CLU_1642590_0_0_0"/>
<keyword evidence="4" id="KW-1185">Reference proteome</keyword>
<dbReference type="SMART" id="SM00530">
    <property type="entry name" value="HTH_XRE"/>
    <property type="match status" value="1"/>
</dbReference>
<evidence type="ECO:0000313" key="3">
    <source>
        <dbReference type="EMBL" id="AGA28449.1"/>
    </source>
</evidence>
<organism evidence="3 4">
    <name type="scientific">Singulisphaera acidiphila (strain ATCC BAA-1392 / DSM 18658 / VKM B-2454 / MOB10)</name>
    <dbReference type="NCBI Taxonomy" id="886293"/>
    <lineage>
        <taxon>Bacteria</taxon>
        <taxon>Pseudomonadati</taxon>
        <taxon>Planctomycetota</taxon>
        <taxon>Planctomycetia</taxon>
        <taxon>Isosphaerales</taxon>
        <taxon>Isosphaeraceae</taxon>
        <taxon>Singulisphaera</taxon>
    </lineage>
</organism>
<dbReference type="PANTHER" id="PTHR46797">
    <property type="entry name" value="HTH-TYPE TRANSCRIPTIONAL REGULATOR"/>
    <property type="match status" value="1"/>
</dbReference>
<name>L0DGE8_SINAD</name>
<dbReference type="eggNOG" id="COG1396">
    <property type="taxonomic scope" value="Bacteria"/>
</dbReference>
<dbReference type="Gene3D" id="1.10.260.40">
    <property type="entry name" value="lambda repressor-like DNA-binding domains"/>
    <property type="match status" value="1"/>
</dbReference>
<dbReference type="GO" id="GO:0003700">
    <property type="term" value="F:DNA-binding transcription factor activity"/>
    <property type="evidence" value="ECO:0007669"/>
    <property type="project" value="TreeGrafter"/>
</dbReference>
<proteinExistence type="predicted"/>
<dbReference type="InterPro" id="IPR001387">
    <property type="entry name" value="Cro/C1-type_HTH"/>
</dbReference>
<dbReference type="KEGG" id="saci:Sinac_4248"/>
<gene>
    <name evidence="3" type="ordered locus">Sinac_4248</name>
</gene>
<dbReference type="RefSeq" id="WP_015247577.1">
    <property type="nucleotide sequence ID" value="NC_019892.1"/>
</dbReference>
<protein>
    <submittedName>
        <fullName evidence="3">Putative transcription factor, MBF1 like protein</fullName>
    </submittedName>
</protein>
<dbReference type="GO" id="GO:0005829">
    <property type="term" value="C:cytosol"/>
    <property type="evidence" value="ECO:0007669"/>
    <property type="project" value="TreeGrafter"/>
</dbReference>
<dbReference type="Proteomes" id="UP000010798">
    <property type="component" value="Chromosome"/>
</dbReference>
<evidence type="ECO:0000256" key="1">
    <source>
        <dbReference type="ARBA" id="ARBA00023125"/>
    </source>
</evidence>
<dbReference type="PROSITE" id="PS50943">
    <property type="entry name" value="HTH_CROC1"/>
    <property type="match status" value="1"/>
</dbReference>
<dbReference type="SUPFAM" id="SSF47413">
    <property type="entry name" value="lambda repressor-like DNA-binding domains"/>
    <property type="match status" value="1"/>
</dbReference>
<sequence>MLTEKIGETYSELPEAVKPALLALSILIDRIGSLPKADRDDLFELLQEWQKAETPEDQRSVQRAMEEILAQVPVTTRPLPLNDSAAMSPSSKTWAEHVGKAIRKLRCDLGWTQKQLAEKAGLPQSHVSRLENAEYTATNLTLTKIATALGVEVRAMDPCAD</sequence>
<evidence type="ECO:0000259" key="2">
    <source>
        <dbReference type="PROSITE" id="PS50943"/>
    </source>
</evidence>
<keyword evidence="1" id="KW-0238">DNA-binding</keyword>
<dbReference type="STRING" id="886293.Sinac_4248"/>
<reference evidence="3 4" key="1">
    <citation type="submission" date="2012-02" db="EMBL/GenBank/DDBJ databases">
        <title>Complete sequence of chromosome of Singulisphaera acidiphila DSM 18658.</title>
        <authorList>
            <consortium name="US DOE Joint Genome Institute (JGI-PGF)"/>
            <person name="Lucas S."/>
            <person name="Copeland A."/>
            <person name="Lapidus A."/>
            <person name="Glavina del Rio T."/>
            <person name="Dalin E."/>
            <person name="Tice H."/>
            <person name="Bruce D."/>
            <person name="Goodwin L."/>
            <person name="Pitluck S."/>
            <person name="Peters L."/>
            <person name="Ovchinnikova G."/>
            <person name="Chertkov O."/>
            <person name="Kyrpides N."/>
            <person name="Mavromatis K."/>
            <person name="Ivanova N."/>
            <person name="Brettin T."/>
            <person name="Detter J.C."/>
            <person name="Han C."/>
            <person name="Larimer F."/>
            <person name="Land M."/>
            <person name="Hauser L."/>
            <person name="Markowitz V."/>
            <person name="Cheng J.-F."/>
            <person name="Hugenholtz P."/>
            <person name="Woyke T."/>
            <person name="Wu D."/>
            <person name="Tindall B."/>
            <person name="Pomrenke H."/>
            <person name="Brambilla E."/>
            <person name="Klenk H.-P."/>
            <person name="Eisen J.A."/>
        </authorList>
    </citation>
    <scope>NUCLEOTIDE SEQUENCE [LARGE SCALE GENOMIC DNA]</scope>
    <source>
        <strain evidence="4">ATCC BAA-1392 / DSM 18658 / VKM B-2454 / MOB10</strain>
    </source>
</reference>
<dbReference type="GO" id="GO:0003677">
    <property type="term" value="F:DNA binding"/>
    <property type="evidence" value="ECO:0007669"/>
    <property type="project" value="UniProtKB-KW"/>
</dbReference>
<dbReference type="OrthoDB" id="290910at2"/>
<dbReference type="Pfam" id="PF01381">
    <property type="entry name" value="HTH_3"/>
    <property type="match status" value="1"/>
</dbReference>
<dbReference type="CDD" id="cd00093">
    <property type="entry name" value="HTH_XRE"/>
    <property type="match status" value="1"/>
</dbReference>
<dbReference type="InterPro" id="IPR010982">
    <property type="entry name" value="Lambda_DNA-bd_dom_sf"/>
</dbReference>
<dbReference type="AlphaFoldDB" id="L0DGE8"/>
<dbReference type="InterPro" id="IPR050807">
    <property type="entry name" value="TransReg_Diox_bact_type"/>
</dbReference>
<dbReference type="PANTHER" id="PTHR46797:SF1">
    <property type="entry name" value="METHYLPHOSPHONATE SYNTHASE"/>
    <property type="match status" value="1"/>
</dbReference>
<accession>L0DGE8</accession>
<feature type="domain" description="HTH cro/C1-type" evidence="2">
    <location>
        <begin position="102"/>
        <end position="156"/>
    </location>
</feature>